<organism evidence="1 2">
    <name type="scientific">Rubellimicrobium mesophilum DSM 19309</name>
    <dbReference type="NCBI Taxonomy" id="442562"/>
    <lineage>
        <taxon>Bacteria</taxon>
        <taxon>Pseudomonadati</taxon>
        <taxon>Pseudomonadota</taxon>
        <taxon>Alphaproteobacteria</taxon>
        <taxon>Rhodobacterales</taxon>
        <taxon>Roseobacteraceae</taxon>
        <taxon>Rubellimicrobium</taxon>
    </lineage>
</organism>
<evidence type="ECO:0000313" key="1">
    <source>
        <dbReference type="EMBL" id="EYD74255.1"/>
    </source>
</evidence>
<dbReference type="EMBL" id="AOSK01000119">
    <property type="protein sequence ID" value="EYD74255.1"/>
    <property type="molecule type" value="Genomic_DNA"/>
</dbReference>
<accession>A0A017HIU3</accession>
<dbReference type="HOGENOM" id="CLU_986550_0_0_5"/>
<sequence>MTTTIFGGADAAPYPCRDYSREVAAVLATLTGHTPPMPYRAGSLWVGKCEHRVALALKPSVLACLVLVARIWDRQSREPGKRNGDVGHVGLEVYDWMASKMTDEGYVAHAYSYMAKVLRRDRSTVVERVSVLIQDGWLRKVRRKDERGQAINAYGFSLPRAAYGLACRLYGAIPADMARDVDALLGHFPKWQIDWHQFLAHMKKVWAAEGKPVTEAAPQREVIDRDDRMDDLPVTPEPEPVKLSPIDAILASLGGPRPGRTSVLDIVFNGPPVSRLSREVKE</sequence>
<reference evidence="1 2" key="1">
    <citation type="submission" date="2013-02" db="EMBL/GenBank/DDBJ databases">
        <authorList>
            <person name="Fiebig A."/>
            <person name="Goeker M."/>
            <person name="Klenk H.-P.P."/>
        </authorList>
    </citation>
    <scope>NUCLEOTIDE SEQUENCE [LARGE SCALE GENOMIC DNA]</scope>
    <source>
        <strain evidence="1 2">DSM 19309</strain>
    </source>
</reference>
<gene>
    <name evidence="1" type="ORF">Rumeso_04191</name>
</gene>
<proteinExistence type="predicted"/>
<comment type="caution">
    <text evidence="1">The sequence shown here is derived from an EMBL/GenBank/DDBJ whole genome shotgun (WGS) entry which is preliminary data.</text>
</comment>
<dbReference type="Proteomes" id="UP000019666">
    <property type="component" value="Unassembled WGS sequence"/>
</dbReference>
<protein>
    <submittedName>
        <fullName evidence="1">Uncharacterized protein</fullName>
    </submittedName>
</protein>
<name>A0A017HIU3_9RHOB</name>
<keyword evidence="2" id="KW-1185">Reference proteome</keyword>
<evidence type="ECO:0000313" key="2">
    <source>
        <dbReference type="Proteomes" id="UP000019666"/>
    </source>
</evidence>
<dbReference type="AlphaFoldDB" id="A0A017HIU3"/>